<feature type="binding site" evidence="6">
    <location>
        <begin position="227"/>
        <end position="229"/>
    </location>
    <ligand>
        <name>L-serine</name>
        <dbReference type="ChEBI" id="CHEBI:33384"/>
    </ligand>
</feature>
<comment type="domain">
    <text evidence="6">Consists of two distinct domains, a catalytic core and a N-terminal extension that is involved in tRNA binding.</text>
</comment>
<comment type="subunit">
    <text evidence="6">Homodimer. The tRNA molecule binds across the dimer.</text>
</comment>
<dbReference type="InterPro" id="IPR006195">
    <property type="entry name" value="aa-tRNA-synth_II"/>
</dbReference>
<feature type="binding site" evidence="7">
    <location>
        <position position="258"/>
    </location>
    <ligand>
        <name>L-serine</name>
        <dbReference type="ChEBI" id="CHEBI:33384"/>
    </ligand>
</feature>
<dbReference type="InterPro" id="IPR015866">
    <property type="entry name" value="Ser-tRNA-synth_1_N"/>
</dbReference>
<dbReference type="RefSeq" id="WP_110126375.1">
    <property type="nucleotide sequence ID" value="NZ_QHLY01000008.1"/>
</dbReference>
<dbReference type="InterPro" id="IPR033729">
    <property type="entry name" value="SerRS_core"/>
</dbReference>
<dbReference type="GO" id="GO:0005737">
    <property type="term" value="C:cytoplasm"/>
    <property type="evidence" value="ECO:0007669"/>
    <property type="project" value="UniProtKB-SubCell"/>
</dbReference>
<evidence type="ECO:0000256" key="2">
    <source>
        <dbReference type="ARBA" id="ARBA00022741"/>
    </source>
</evidence>
<dbReference type="HAMAP" id="MF_00176">
    <property type="entry name" value="Ser_tRNA_synth_type1"/>
    <property type="match status" value="1"/>
</dbReference>
<evidence type="ECO:0000256" key="1">
    <source>
        <dbReference type="ARBA" id="ARBA00022598"/>
    </source>
</evidence>
<evidence type="ECO:0000256" key="8">
    <source>
        <dbReference type="PIRSR" id="PIRSR001529-2"/>
    </source>
</evidence>
<comment type="pathway">
    <text evidence="6">Aminoacyl-tRNA biosynthesis; selenocysteinyl-tRNA(Sec) biosynthesis; L-seryl-tRNA(Sec) from L-serine and tRNA(Sec): step 1/1.</text>
</comment>
<feature type="binding site" evidence="6 8">
    <location>
        <begin position="345"/>
        <end position="348"/>
    </location>
    <ligand>
        <name>ATP</name>
        <dbReference type="ChEBI" id="CHEBI:30616"/>
    </ligand>
</feature>
<evidence type="ECO:0000313" key="10">
    <source>
        <dbReference type="EMBL" id="PXA70346.1"/>
    </source>
</evidence>
<dbReference type="PRINTS" id="PR00981">
    <property type="entry name" value="TRNASYNTHSER"/>
</dbReference>
<comment type="function">
    <text evidence="6">Catalyzes the attachment of serine to tRNA(Ser). Is also able to aminoacylate tRNA(Sec) with serine, to form the misacylated tRNA L-seryl-tRNA(Sec), which will be further converted into selenocysteinyl-tRNA(Sec).</text>
</comment>
<evidence type="ECO:0000256" key="4">
    <source>
        <dbReference type="ARBA" id="ARBA00022917"/>
    </source>
</evidence>
<feature type="binding site" evidence="7">
    <location>
        <position position="227"/>
    </location>
    <ligand>
        <name>L-serine</name>
        <dbReference type="ChEBI" id="CHEBI:33384"/>
    </ligand>
</feature>
<keyword evidence="4 6" id="KW-0648">Protein biosynthesis</keyword>
<keyword evidence="6" id="KW-0963">Cytoplasm</keyword>
<keyword evidence="1 6" id="KW-0436">Ligase</keyword>
<keyword evidence="2 6" id="KW-0547">Nucleotide-binding</keyword>
<dbReference type="SUPFAM" id="SSF55681">
    <property type="entry name" value="Class II aaRS and biotin synthetases"/>
    <property type="match status" value="1"/>
</dbReference>
<feature type="binding site" evidence="6">
    <location>
        <position position="274"/>
    </location>
    <ligand>
        <name>ATP</name>
        <dbReference type="ChEBI" id="CHEBI:30616"/>
    </ligand>
</feature>
<evidence type="ECO:0000256" key="7">
    <source>
        <dbReference type="PIRSR" id="PIRSR001529-1"/>
    </source>
</evidence>
<feature type="binding site" evidence="6 8">
    <location>
        <begin position="258"/>
        <end position="260"/>
    </location>
    <ligand>
        <name>ATP</name>
        <dbReference type="ChEBI" id="CHEBI:30616"/>
    </ligand>
</feature>
<evidence type="ECO:0000256" key="3">
    <source>
        <dbReference type="ARBA" id="ARBA00022840"/>
    </source>
</evidence>
<dbReference type="Proteomes" id="UP000246722">
    <property type="component" value="Unassembled WGS sequence"/>
</dbReference>
<proteinExistence type="inferred from homology"/>
<accession>A0A317ZYL3</accession>
<evidence type="ECO:0000259" key="9">
    <source>
        <dbReference type="PROSITE" id="PS50862"/>
    </source>
</evidence>
<sequence length="421" mass="45630">MIDPVLLRENPDLVKRSQEARGDSVEAVDAALAADADRRSSITNFEALRASQNAFGKTVAKAPPAEKKALVAEAQSLAAEVKAAGAAAAEAEERFTAVMRTIANPIIDGVPAGGEDNFTTLRTHGEIPTFDFEARDHLELGEMLGAIDMGRGAKVSGARFYFLRGIGARLEIALMNMALDHALAADFIPMITPTLVRPEIMDGTGFLGQHADEIYYLPADDLYLTGTSEVALAGYHSDEILDLTDGPLRYAGWSTCYRREAGSGGKDTRGIIRVHQFNKLEMFTYVLPENAEAEHARLVALQESMLQALGLSYRVIDVAAGDLGSSAARKFDIEAWVPTQNAYRELTSTSNCTTYQARRLDIRYRTESGKTAPVSTLNGTLATTRWIVAILETHQQADGSVIVPEALRPYLGGLDVLTPIR</sequence>
<dbReference type="Gene3D" id="3.30.930.10">
    <property type="entry name" value="Bira Bifunctional Protein, Domain 2"/>
    <property type="match status" value="1"/>
</dbReference>
<dbReference type="InterPro" id="IPR045864">
    <property type="entry name" value="aa-tRNA-synth_II/BPL/LPL"/>
</dbReference>
<organism evidence="10 11">
    <name type="scientific">Cryobacterium arcticum</name>
    <dbReference type="NCBI Taxonomy" id="670052"/>
    <lineage>
        <taxon>Bacteria</taxon>
        <taxon>Bacillati</taxon>
        <taxon>Actinomycetota</taxon>
        <taxon>Actinomycetes</taxon>
        <taxon>Micrococcales</taxon>
        <taxon>Microbacteriaceae</taxon>
        <taxon>Cryobacterium</taxon>
    </lineage>
</organism>
<dbReference type="CDD" id="cd00770">
    <property type="entry name" value="SerRS_core"/>
    <property type="match status" value="1"/>
</dbReference>
<comment type="caution">
    <text evidence="10">The sequence shown here is derived from an EMBL/GenBank/DDBJ whole genome shotgun (WGS) entry which is preliminary data.</text>
</comment>
<dbReference type="UniPathway" id="UPA00906">
    <property type="reaction ID" value="UER00895"/>
</dbReference>
<dbReference type="Gene3D" id="1.10.287.40">
    <property type="entry name" value="Serine-tRNA synthetase, tRNA binding domain"/>
    <property type="match status" value="1"/>
</dbReference>
<gene>
    <name evidence="6" type="primary">serS</name>
    <name evidence="10" type="ORF">CTB96_07835</name>
</gene>
<feature type="binding site" evidence="7">
    <location>
        <position position="378"/>
    </location>
    <ligand>
        <name>L-serine</name>
        <dbReference type="ChEBI" id="CHEBI:33384"/>
    </ligand>
</feature>
<dbReference type="Pfam" id="PF00587">
    <property type="entry name" value="tRNA-synt_2b"/>
    <property type="match status" value="1"/>
</dbReference>
<dbReference type="EMBL" id="QHLY01000008">
    <property type="protein sequence ID" value="PXA70346.1"/>
    <property type="molecule type" value="Genomic_DNA"/>
</dbReference>
<dbReference type="InterPro" id="IPR010978">
    <property type="entry name" value="tRNA-bd_arm"/>
</dbReference>
<feature type="domain" description="Aminoacyl-transfer RNA synthetases class-II family profile" evidence="9">
    <location>
        <begin position="136"/>
        <end position="404"/>
    </location>
</feature>
<feature type="binding site" evidence="6 7">
    <location>
        <position position="281"/>
    </location>
    <ligand>
        <name>L-serine</name>
        <dbReference type="ChEBI" id="CHEBI:33384"/>
    </ligand>
</feature>
<dbReference type="NCBIfam" id="TIGR00414">
    <property type="entry name" value="serS"/>
    <property type="match status" value="1"/>
</dbReference>
<dbReference type="AlphaFoldDB" id="A0A317ZYL3"/>
<evidence type="ECO:0000256" key="5">
    <source>
        <dbReference type="ARBA" id="ARBA00023146"/>
    </source>
</evidence>
<comment type="catalytic activity">
    <reaction evidence="6">
        <text>tRNA(Sec) + L-serine + ATP = L-seryl-tRNA(Sec) + AMP + diphosphate + H(+)</text>
        <dbReference type="Rhea" id="RHEA:42580"/>
        <dbReference type="Rhea" id="RHEA-COMP:9742"/>
        <dbReference type="Rhea" id="RHEA-COMP:10128"/>
        <dbReference type="ChEBI" id="CHEBI:15378"/>
        <dbReference type="ChEBI" id="CHEBI:30616"/>
        <dbReference type="ChEBI" id="CHEBI:33019"/>
        <dbReference type="ChEBI" id="CHEBI:33384"/>
        <dbReference type="ChEBI" id="CHEBI:78442"/>
        <dbReference type="ChEBI" id="CHEBI:78533"/>
        <dbReference type="ChEBI" id="CHEBI:456215"/>
        <dbReference type="EC" id="6.1.1.11"/>
    </reaction>
</comment>
<dbReference type="SUPFAM" id="SSF46589">
    <property type="entry name" value="tRNA-binding arm"/>
    <property type="match status" value="1"/>
</dbReference>
<feature type="binding site" evidence="8">
    <location>
        <begin position="274"/>
        <end position="277"/>
    </location>
    <ligand>
        <name>ATP</name>
        <dbReference type="ChEBI" id="CHEBI:30616"/>
    </ligand>
</feature>
<keyword evidence="3 6" id="KW-0067">ATP-binding</keyword>
<dbReference type="PANTHER" id="PTHR11778">
    <property type="entry name" value="SERYL-TRNA SYNTHETASE"/>
    <property type="match status" value="1"/>
</dbReference>
<dbReference type="InterPro" id="IPR042103">
    <property type="entry name" value="SerRS_1_N_sf"/>
</dbReference>
<dbReference type="InterPro" id="IPR002317">
    <property type="entry name" value="Ser-tRNA-ligase_type_1"/>
</dbReference>
<dbReference type="EC" id="6.1.1.11" evidence="6"/>
<evidence type="ECO:0000313" key="11">
    <source>
        <dbReference type="Proteomes" id="UP000246722"/>
    </source>
</evidence>
<feature type="site" description="Important for serine binding" evidence="7">
    <location>
        <position position="380"/>
    </location>
</feature>
<keyword evidence="5 6" id="KW-0030">Aminoacyl-tRNA synthetase</keyword>
<evidence type="ECO:0000256" key="6">
    <source>
        <dbReference type="HAMAP-Rule" id="MF_00176"/>
    </source>
</evidence>
<comment type="subcellular location">
    <subcellularLocation>
        <location evidence="6">Cytoplasm</location>
    </subcellularLocation>
</comment>
<reference evidence="10 11" key="1">
    <citation type="submission" date="2018-05" db="EMBL/GenBank/DDBJ databases">
        <title>Genetic diversity of glacier-inhabiting Cryobacterium bacteria in China and description of Cryobacterium mengkeensis sp. nov. and Arthrobacter glacialis sp. nov.</title>
        <authorList>
            <person name="Liu Q."/>
            <person name="Xin Y.-H."/>
        </authorList>
    </citation>
    <scope>NUCLEOTIDE SEQUENCE [LARGE SCALE GENOMIC DNA]</scope>
    <source>
        <strain evidence="10 11">SK-1</strain>
    </source>
</reference>
<dbReference type="Pfam" id="PF02403">
    <property type="entry name" value="Seryl_tRNA_N"/>
    <property type="match status" value="1"/>
</dbReference>
<comment type="catalytic activity">
    <reaction evidence="6">
        <text>tRNA(Ser) + L-serine + ATP = L-seryl-tRNA(Ser) + AMP + diphosphate + H(+)</text>
        <dbReference type="Rhea" id="RHEA:12292"/>
        <dbReference type="Rhea" id="RHEA-COMP:9669"/>
        <dbReference type="Rhea" id="RHEA-COMP:9703"/>
        <dbReference type="ChEBI" id="CHEBI:15378"/>
        <dbReference type="ChEBI" id="CHEBI:30616"/>
        <dbReference type="ChEBI" id="CHEBI:33019"/>
        <dbReference type="ChEBI" id="CHEBI:33384"/>
        <dbReference type="ChEBI" id="CHEBI:78442"/>
        <dbReference type="ChEBI" id="CHEBI:78533"/>
        <dbReference type="ChEBI" id="CHEBI:456215"/>
        <dbReference type="EC" id="6.1.1.11"/>
    </reaction>
</comment>
<dbReference type="InterPro" id="IPR002314">
    <property type="entry name" value="aa-tRNA-synt_IIb"/>
</dbReference>
<dbReference type="PROSITE" id="PS50862">
    <property type="entry name" value="AA_TRNA_LIGASE_II"/>
    <property type="match status" value="1"/>
</dbReference>
<feature type="binding site" evidence="6">
    <location>
        <position position="380"/>
    </location>
    <ligand>
        <name>L-serine</name>
        <dbReference type="ChEBI" id="CHEBI:33384"/>
    </ligand>
</feature>
<dbReference type="GO" id="GO:0006434">
    <property type="term" value="P:seryl-tRNA aminoacylation"/>
    <property type="evidence" value="ECO:0007669"/>
    <property type="project" value="UniProtKB-UniRule"/>
</dbReference>
<name>A0A317ZYL3_9MICO</name>
<keyword evidence="11" id="KW-1185">Reference proteome</keyword>
<dbReference type="PIRSF" id="PIRSF001529">
    <property type="entry name" value="Ser-tRNA-synth_IIa"/>
    <property type="match status" value="1"/>
</dbReference>
<dbReference type="GO" id="GO:0004828">
    <property type="term" value="F:serine-tRNA ligase activity"/>
    <property type="evidence" value="ECO:0007669"/>
    <property type="project" value="UniProtKB-UniRule"/>
</dbReference>
<dbReference type="GO" id="GO:0005524">
    <property type="term" value="F:ATP binding"/>
    <property type="evidence" value="ECO:0007669"/>
    <property type="project" value="UniProtKB-UniRule"/>
</dbReference>
<dbReference type="GO" id="GO:0016260">
    <property type="term" value="P:selenocysteine biosynthetic process"/>
    <property type="evidence" value="ECO:0007669"/>
    <property type="project" value="UniProtKB-UniRule"/>
</dbReference>
<protein>
    <recommendedName>
        <fullName evidence="6">Serine--tRNA ligase</fullName>
        <ecNumber evidence="6">6.1.1.11</ecNumber>
    </recommendedName>
    <alternativeName>
        <fullName evidence="6">Seryl-tRNA synthetase</fullName>
        <shortName evidence="6">SerRS</shortName>
    </alternativeName>
    <alternativeName>
        <fullName evidence="6">Seryl-tRNA(Ser/Sec) synthetase</fullName>
    </alternativeName>
</protein>
<comment type="similarity">
    <text evidence="6">Belongs to the class-II aminoacyl-tRNA synthetase family. Type-1 seryl-tRNA synthetase subfamily.</text>
</comment>
<dbReference type="OrthoDB" id="9804647at2"/>